<dbReference type="AlphaFoldDB" id="A0A8J6E7Q4"/>
<dbReference type="PANTHER" id="PTHR43917">
    <property type="match status" value="1"/>
</dbReference>
<dbReference type="InterPro" id="IPR036249">
    <property type="entry name" value="Thioredoxin-like_sf"/>
</dbReference>
<dbReference type="Gene3D" id="3.40.30.10">
    <property type="entry name" value="Glutaredoxin"/>
    <property type="match status" value="1"/>
</dbReference>
<dbReference type="EC" id="2.5.1.18" evidence="4"/>
<evidence type="ECO:0000256" key="1">
    <source>
        <dbReference type="ARBA" id="ARBA00004496"/>
    </source>
</evidence>
<comment type="caution">
    <text evidence="10">The sequence shown here is derived from an EMBL/GenBank/DDBJ whole genome shotgun (WGS) entry which is preliminary data.</text>
</comment>
<dbReference type="InterPro" id="IPR040075">
    <property type="entry name" value="GST_N_Theta"/>
</dbReference>
<reference evidence="10" key="1">
    <citation type="thesis" date="2020" institute="ProQuest LLC" country="789 East Eisenhower Parkway, Ann Arbor, MI, USA">
        <title>Comparative Genomics and Chromosome Evolution.</title>
        <authorList>
            <person name="Mudd A.B."/>
        </authorList>
    </citation>
    <scope>NUCLEOTIDE SEQUENCE</scope>
    <source>
        <strain evidence="10">HN-11 Male</strain>
        <tissue evidence="10">Kidney and liver</tissue>
    </source>
</reference>
<keyword evidence="5" id="KW-0963">Cytoplasm</keyword>
<dbReference type="InterPro" id="IPR036282">
    <property type="entry name" value="Glutathione-S-Trfase_C_sf"/>
</dbReference>
<sequence>MPEVALYLDLLSPPCRAVYLFAKASKIPFKNNVVQLGKGEHLSEEFGKVNPLRKVPALKDGDFTMGESNAILLYLIRKFKTPDHWYPSDLQKRARVDEYLAWHVTTARPGTSKLFWLKAMTPYVTGHEVTPEKLNAALCEFKTISTTIQDVFLQDKPFLVGDEVSIADVVALADIGQTFVSGLDVFEDYPKLAAWKQRVKEAVGVELCKEAHEGIANFRETHKQIPPEMKEKFQARLEYFSR</sequence>
<evidence type="ECO:0000256" key="5">
    <source>
        <dbReference type="ARBA" id="ARBA00022490"/>
    </source>
</evidence>
<evidence type="ECO:0000256" key="6">
    <source>
        <dbReference type="ARBA" id="ARBA00022679"/>
    </source>
</evidence>
<dbReference type="InterPro" id="IPR010987">
    <property type="entry name" value="Glutathione-S-Trfase_C-like"/>
</dbReference>
<dbReference type="Gene3D" id="1.20.1050.10">
    <property type="match status" value="1"/>
</dbReference>
<evidence type="ECO:0000256" key="2">
    <source>
        <dbReference type="ARBA" id="ARBA00009899"/>
    </source>
</evidence>
<name>A0A8J6E7Q4_ELECQ</name>
<dbReference type="PROSITE" id="PS50404">
    <property type="entry name" value="GST_NTER"/>
    <property type="match status" value="1"/>
</dbReference>
<dbReference type="InterPro" id="IPR051369">
    <property type="entry name" value="GST_Theta"/>
</dbReference>
<dbReference type="EMBL" id="WNTK01007409">
    <property type="protein sequence ID" value="KAG9463269.1"/>
    <property type="molecule type" value="Genomic_DNA"/>
</dbReference>
<feature type="domain" description="GST C-terminal" evidence="9">
    <location>
        <begin position="89"/>
        <end position="229"/>
    </location>
</feature>
<dbReference type="SFLD" id="SFLDG01153">
    <property type="entry name" value="Main.4:_Theta-like"/>
    <property type="match status" value="1"/>
</dbReference>
<evidence type="ECO:0000256" key="3">
    <source>
        <dbReference type="ARBA" id="ARBA00011738"/>
    </source>
</evidence>
<dbReference type="Pfam" id="PF00043">
    <property type="entry name" value="GST_C"/>
    <property type="match status" value="1"/>
</dbReference>
<dbReference type="FunFam" id="1.20.1050.10:FF:000008">
    <property type="entry name" value="Glutathione S-transferase theta-1"/>
    <property type="match status" value="1"/>
</dbReference>
<dbReference type="InterPro" id="IPR004045">
    <property type="entry name" value="Glutathione_S-Trfase_N"/>
</dbReference>
<evidence type="ECO:0000313" key="11">
    <source>
        <dbReference type="Proteomes" id="UP000770717"/>
    </source>
</evidence>
<dbReference type="PANTHER" id="PTHR43917:SF9">
    <property type="entry name" value="GLUTATHIONE S-TRANSFERASE THETA-1"/>
    <property type="match status" value="1"/>
</dbReference>
<organism evidence="10 11">
    <name type="scientific">Eleutherodactylus coqui</name>
    <name type="common">Puerto Rican coqui</name>
    <dbReference type="NCBI Taxonomy" id="57060"/>
    <lineage>
        <taxon>Eukaryota</taxon>
        <taxon>Metazoa</taxon>
        <taxon>Chordata</taxon>
        <taxon>Craniata</taxon>
        <taxon>Vertebrata</taxon>
        <taxon>Euteleostomi</taxon>
        <taxon>Amphibia</taxon>
        <taxon>Batrachia</taxon>
        <taxon>Anura</taxon>
        <taxon>Neobatrachia</taxon>
        <taxon>Hyloidea</taxon>
        <taxon>Eleutherodactylidae</taxon>
        <taxon>Eleutherodactylinae</taxon>
        <taxon>Eleutherodactylus</taxon>
        <taxon>Eleutherodactylus</taxon>
    </lineage>
</organism>
<dbReference type="GO" id="GO:0004364">
    <property type="term" value="F:glutathione transferase activity"/>
    <property type="evidence" value="ECO:0007669"/>
    <property type="project" value="UniProtKB-EC"/>
</dbReference>
<dbReference type="SFLD" id="SFLDG00358">
    <property type="entry name" value="Main_(cytGST)"/>
    <property type="match status" value="1"/>
</dbReference>
<dbReference type="FunFam" id="3.40.30.10:FF:000086">
    <property type="entry name" value="Glutathione S-transferase theta-1"/>
    <property type="match status" value="1"/>
</dbReference>
<comment type="similarity">
    <text evidence="2">Belongs to the GST superfamily. Theta family.</text>
</comment>
<evidence type="ECO:0000259" key="9">
    <source>
        <dbReference type="PROSITE" id="PS50405"/>
    </source>
</evidence>
<evidence type="ECO:0000313" key="10">
    <source>
        <dbReference type="EMBL" id="KAG9463269.1"/>
    </source>
</evidence>
<dbReference type="GO" id="GO:0006749">
    <property type="term" value="P:glutathione metabolic process"/>
    <property type="evidence" value="ECO:0007669"/>
    <property type="project" value="TreeGrafter"/>
</dbReference>
<dbReference type="CDD" id="cd03050">
    <property type="entry name" value="GST_N_Theta"/>
    <property type="match status" value="1"/>
</dbReference>
<dbReference type="Pfam" id="PF13417">
    <property type="entry name" value="GST_N_3"/>
    <property type="match status" value="1"/>
</dbReference>
<evidence type="ECO:0000256" key="7">
    <source>
        <dbReference type="ARBA" id="ARBA00047960"/>
    </source>
</evidence>
<evidence type="ECO:0000256" key="4">
    <source>
        <dbReference type="ARBA" id="ARBA00012452"/>
    </source>
</evidence>
<evidence type="ECO:0000259" key="8">
    <source>
        <dbReference type="PROSITE" id="PS50404"/>
    </source>
</evidence>
<dbReference type="Proteomes" id="UP000770717">
    <property type="component" value="Unassembled WGS sequence"/>
</dbReference>
<comment type="subunit">
    <text evidence="3">Homodimer.</text>
</comment>
<dbReference type="CDD" id="cd03183">
    <property type="entry name" value="GST_C_Theta"/>
    <property type="match status" value="1"/>
</dbReference>
<comment type="subcellular location">
    <subcellularLocation>
        <location evidence="1">Cytoplasm</location>
    </subcellularLocation>
</comment>
<dbReference type="InterPro" id="IPR040077">
    <property type="entry name" value="GST_C_Theta"/>
</dbReference>
<gene>
    <name evidence="10" type="ORF">GDO78_022072</name>
</gene>
<dbReference type="PROSITE" id="PS50405">
    <property type="entry name" value="GST_CTER"/>
    <property type="match status" value="1"/>
</dbReference>
<dbReference type="InterPro" id="IPR004046">
    <property type="entry name" value="GST_C"/>
</dbReference>
<comment type="catalytic activity">
    <reaction evidence="7">
        <text>RX + glutathione = an S-substituted glutathione + a halide anion + H(+)</text>
        <dbReference type="Rhea" id="RHEA:16437"/>
        <dbReference type="ChEBI" id="CHEBI:15378"/>
        <dbReference type="ChEBI" id="CHEBI:16042"/>
        <dbReference type="ChEBI" id="CHEBI:17792"/>
        <dbReference type="ChEBI" id="CHEBI:57925"/>
        <dbReference type="ChEBI" id="CHEBI:90779"/>
        <dbReference type="EC" id="2.5.1.18"/>
    </reaction>
</comment>
<proteinExistence type="inferred from homology"/>
<dbReference type="GO" id="GO:0005737">
    <property type="term" value="C:cytoplasm"/>
    <property type="evidence" value="ECO:0007669"/>
    <property type="project" value="UniProtKB-SubCell"/>
</dbReference>
<keyword evidence="11" id="KW-1185">Reference proteome</keyword>
<dbReference type="SUPFAM" id="SSF47616">
    <property type="entry name" value="GST C-terminal domain-like"/>
    <property type="match status" value="1"/>
</dbReference>
<dbReference type="OrthoDB" id="422574at2759"/>
<keyword evidence="6" id="KW-0808">Transferase</keyword>
<feature type="domain" description="GST N-terminal" evidence="8">
    <location>
        <begin position="2"/>
        <end position="83"/>
    </location>
</feature>
<accession>A0A8J6E7Q4</accession>
<dbReference type="InterPro" id="IPR040079">
    <property type="entry name" value="Glutathione_S-Trfase"/>
</dbReference>
<protein>
    <recommendedName>
        <fullName evidence="4">glutathione transferase</fullName>
        <ecNumber evidence="4">2.5.1.18</ecNumber>
    </recommendedName>
</protein>
<dbReference type="SUPFAM" id="SSF52833">
    <property type="entry name" value="Thioredoxin-like"/>
    <property type="match status" value="1"/>
</dbReference>
<dbReference type="SFLD" id="SFLDS00019">
    <property type="entry name" value="Glutathione_Transferase_(cytos"/>
    <property type="match status" value="1"/>
</dbReference>